<keyword evidence="2" id="KW-0479">Metal-binding</keyword>
<dbReference type="PANTHER" id="PTHR16035">
    <property type="entry name" value="PROTEIN FAM90A1"/>
    <property type="match status" value="1"/>
</dbReference>
<feature type="compositionally biased region" description="Polar residues" evidence="3">
    <location>
        <begin position="387"/>
        <end position="400"/>
    </location>
</feature>
<feature type="region of interest" description="Disordered" evidence="3">
    <location>
        <begin position="1"/>
        <end position="27"/>
    </location>
</feature>
<dbReference type="PANTHER" id="PTHR16035:SF14">
    <property type="entry name" value="FAMILY WITH SEQUENCE SIMILARITY 90 MEMBER A11, PSEUDOGENE-RELATED"/>
    <property type="match status" value="1"/>
</dbReference>
<reference evidence="5 6" key="1">
    <citation type="journal article" date="2020" name="Nature">
        <title>Six reference-quality genomes reveal evolution of bat adaptations.</title>
        <authorList>
            <person name="Jebb D."/>
            <person name="Huang Z."/>
            <person name="Pippel M."/>
            <person name="Hughes G.M."/>
            <person name="Lavrichenko K."/>
            <person name="Devanna P."/>
            <person name="Winkler S."/>
            <person name="Jermiin L.S."/>
            <person name="Skirmuntt E.C."/>
            <person name="Katzourakis A."/>
            <person name="Burkitt-Gray L."/>
            <person name="Ray D.A."/>
            <person name="Sullivan K.A.M."/>
            <person name="Roscito J.G."/>
            <person name="Kirilenko B.M."/>
            <person name="Davalos L.M."/>
            <person name="Corthals A.P."/>
            <person name="Power M.L."/>
            <person name="Jones G."/>
            <person name="Ransome R.D."/>
            <person name="Dechmann D.K.N."/>
            <person name="Locatelli A.G."/>
            <person name="Puechmaille S.J."/>
            <person name="Fedrigo O."/>
            <person name="Jarvis E.D."/>
            <person name="Hiller M."/>
            <person name="Vernes S.C."/>
            <person name="Myers E.W."/>
            <person name="Teeling E.C."/>
        </authorList>
    </citation>
    <scope>NUCLEOTIDE SEQUENCE [LARGE SCALE GENOMIC DNA]</scope>
    <source>
        <strain evidence="5">MMyoMyo1</strain>
        <tissue evidence="5">Flight muscle</tissue>
    </source>
</reference>
<evidence type="ECO:0000256" key="3">
    <source>
        <dbReference type="SAM" id="MobiDB-lite"/>
    </source>
</evidence>
<dbReference type="InterPro" id="IPR001878">
    <property type="entry name" value="Znf_CCHC"/>
</dbReference>
<evidence type="ECO:0000259" key="4">
    <source>
        <dbReference type="PROSITE" id="PS50158"/>
    </source>
</evidence>
<dbReference type="PROSITE" id="PS50158">
    <property type="entry name" value="ZF_CCHC"/>
    <property type="match status" value="1"/>
</dbReference>
<comment type="similarity">
    <text evidence="1">Belongs to the FAM90 family.</text>
</comment>
<evidence type="ECO:0000256" key="1">
    <source>
        <dbReference type="ARBA" id="ARBA00007943"/>
    </source>
</evidence>
<keyword evidence="2" id="KW-0862">Zinc</keyword>
<feature type="region of interest" description="Disordered" evidence="3">
    <location>
        <begin position="365"/>
        <end position="402"/>
    </location>
</feature>
<dbReference type="InterPro" id="IPR041670">
    <property type="entry name" value="Znf-CCHC_6"/>
</dbReference>
<organism evidence="5 6">
    <name type="scientific">Myotis myotis</name>
    <name type="common">Greater mouse-eared bat</name>
    <name type="synonym">Vespertilio myotis</name>
    <dbReference type="NCBI Taxonomy" id="51298"/>
    <lineage>
        <taxon>Eukaryota</taxon>
        <taxon>Metazoa</taxon>
        <taxon>Chordata</taxon>
        <taxon>Craniata</taxon>
        <taxon>Vertebrata</taxon>
        <taxon>Euteleostomi</taxon>
        <taxon>Mammalia</taxon>
        <taxon>Eutheria</taxon>
        <taxon>Laurasiatheria</taxon>
        <taxon>Chiroptera</taxon>
        <taxon>Yangochiroptera</taxon>
        <taxon>Vespertilionidae</taxon>
        <taxon>Myotis</taxon>
    </lineage>
</organism>
<dbReference type="SMART" id="SM00343">
    <property type="entry name" value="ZnF_C2HC"/>
    <property type="match status" value="2"/>
</dbReference>
<dbReference type="GO" id="GO:0003676">
    <property type="term" value="F:nucleic acid binding"/>
    <property type="evidence" value="ECO:0007669"/>
    <property type="project" value="InterPro"/>
</dbReference>
<evidence type="ECO:0000313" key="6">
    <source>
        <dbReference type="Proteomes" id="UP000527355"/>
    </source>
</evidence>
<feature type="domain" description="CCHC-type" evidence="4">
    <location>
        <begin position="131"/>
        <end position="147"/>
    </location>
</feature>
<dbReference type="InterPro" id="IPR039213">
    <property type="entry name" value="FAM90"/>
</dbReference>
<name>A0A7J7TIW7_MYOMY</name>
<dbReference type="AlphaFoldDB" id="A0A7J7TIW7"/>
<proteinExistence type="inferred from homology"/>
<evidence type="ECO:0000313" key="5">
    <source>
        <dbReference type="EMBL" id="KAF6300472.1"/>
    </source>
</evidence>
<keyword evidence="2" id="KW-0863">Zinc-finger</keyword>
<dbReference type="VEuPathDB" id="HostDB:LOC118670792"/>
<evidence type="ECO:0000256" key="2">
    <source>
        <dbReference type="PROSITE-ProRule" id="PRU00047"/>
    </source>
</evidence>
<feature type="region of interest" description="Disordered" evidence="3">
    <location>
        <begin position="234"/>
        <end position="267"/>
    </location>
</feature>
<feature type="region of interest" description="Disordered" evidence="3">
    <location>
        <begin position="53"/>
        <end position="120"/>
    </location>
</feature>
<dbReference type="OrthoDB" id="9623814at2759"/>
<dbReference type="Pfam" id="PF15288">
    <property type="entry name" value="zf-CCHC_6"/>
    <property type="match status" value="2"/>
</dbReference>
<accession>A0A7J7TIW7</accession>
<feature type="compositionally biased region" description="Polar residues" evidence="3">
    <location>
        <begin position="368"/>
        <end position="377"/>
    </location>
</feature>
<dbReference type="GO" id="GO:0008270">
    <property type="term" value="F:zinc ion binding"/>
    <property type="evidence" value="ECO:0007669"/>
    <property type="project" value="UniProtKB-KW"/>
</dbReference>
<sequence length="492" mass="55168">MAQKGKQPQRAPVARKAPPPEEDNPRVRCWKCGAFGHKASCLGCPMKRQSGALSPPALDSYKKKKIQNPWTPRDLRNRGPFNKAARLTQQRVRRHEEQRQALRQRGPGRAREGNQQNWKDKPESCDYVRVRCWNCRAFGHKASRCPRNHWNRSPAAQAMGSNKVKENLEPWNPQVQRNPGPFHRADRVNEQRAWHEEQREAPCCRLPWRPTCRPQQNWKEDTEACDYVRDPHVQRPDHSTKRKHVRDPGLTPWSPKRKRVMTSSAPPVEGVVRSACLPPVPKNGQEGPVTDFPHAEGAHLVQDPTHSVHEGDNRPHSAFSNQGLDQALIHQPQAKFPDGNSHSIQHAAAHSVGQDSDLIITVPGKRAAQTSSQTCQKPTKMPRLSPSLKSTQRPDLQPQHQGPPIKTLQPCQFPPILEVLGQPLRNVFTTLDEGQWGSMCLTPPSLPPAEMLTAPAQIPPTTEKSEGLCPCVPLSILLEALQLSSSSERAGQ</sequence>
<dbReference type="Proteomes" id="UP000527355">
    <property type="component" value="Unassembled WGS sequence"/>
</dbReference>
<gene>
    <name evidence="5" type="ORF">mMyoMyo1_004947</name>
</gene>
<keyword evidence="6" id="KW-1185">Reference proteome</keyword>
<dbReference type="EMBL" id="JABWUV010000016">
    <property type="protein sequence ID" value="KAF6300472.1"/>
    <property type="molecule type" value="Genomic_DNA"/>
</dbReference>
<protein>
    <recommendedName>
        <fullName evidence="4">CCHC-type domain-containing protein</fullName>
    </recommendedName>
</protein>
<comment type="caution">
    <text evidence="5">The sequence shown here is derived from an EMBL/GenBank/DDBJ whole genome shotgun (WGS) entry which is preliminary data.</text>
</comment>